<dbReference type="InterPro" id="IPR013751">
    <property type="entry name" value="ACP_syn_III_N"/>
</dbReference>
<gene>
    <name evidence="5" type="ORF">AVDCRST_MAG06-1310</name>
</gene>
<evidence type="ECO:0000259" key="3">
    <source>
        <dbReference type="Pfam" id="PF08541"/>
    </source>
</evidence>
<dbReference type="NCBIfam" id="NF006720">
    <property type="entry name" value="PRK09258.1"/>
    <property type="match status" value="1"/>
</dbReference>
<dbReference type="AlphaFoldDB" id="A0A6J4NFX3"/>
<dbReference type="Gene3D" id="3.40.47.10">
    <property type="match status" value="2"/>
</dbReference>
<sequence length="347" mass="37192">MNLAATTVQNSTRRYERTVMLGVERVEAPEVVTSAELDDRLGEVYRQTRMRAGLLEGLVGIRERRRWRDDESFTDGAVAAGRAALAASGVAPGEIGLLVNTSLSRRYLEPSTAVVIHDALGLPPSCQNFDVTNACLGFMNGMEIAAAMIDAGLIDHALVVDSEDSQPVQESTIKRLSAGNVTSRDLMSEFAALTLGSGAVAVVLGRADQHPEGHRLVAGVSRAATQHHELCVGDNGMMRTDLKGLLEAGLELSAGLWAEAADEFGWNAGISRYFVHQISQVHTDAICQRLDIDPDRVPRTFPEFGNIGPASVVFTLAGDSQNLTPGDRVLLMGIGSGLNASCLEIRW</sequence>
<dbReference type="PANTHER" id="PTHR34069:SF3">
    <property type="entry name" value="ACYL-COA:ACYL-COA ALKYLTRANSFERASE"/>
    <property type="match status" value="1"/>
</dbReference>
<evidence type="ECO:0000256" key="1">
    <source>
        <dbReference type="ARBA" id="ARBA00022679"/>
    </source>
</evidence>
<name>A0A6J4NFX3_9ACTN</name>
<evidence type="ECO:0000256" key="2">
    <source>
        <dbReference type="ARBA" id="ARBA00023315"/>
    </source>
</evidence>
<evidence type="ECO:0000259" key="4">
    <source>
        <dbReference type="Pfam" id="PF08545"/>
    </source>
</evidence>
<dbReference type="SUPFAM" id="SSF53901">
    <property type="entry name" value="Thiolase-like"/>
    <property type="match status" value="1"/>
</dbReference>
<dbReference type="Pfam" id="PF08545">
    <property type="entry name" value="ACP_syn_III"/>
    <property type="match status" value="1"/>
</dbReference>
<keyword evidence="1" id="KW-0808">Transferase</keyword>
<dbReference type="EMBL" id="CADCUP010000090">
    <property type="protein sequence ID" value="CAA9386674.1"/>
    <property type="molecule type" value="Genomic_DNA"/>
</dbReference>
<protein>
    <submittedName>
        <fullName evidence="5">3-oxoacyl-[ACP] synthase III in alkane synthesis cluster</fullName>
    </submittedName>
</protein>
<dbReference type="Pfam" id="PF08541">
    <property type="entry name" value="ACP_syn_III_C"/>
    <property type="match status" value="1"/>
</dbReference>
<feature type="domain" description="Beta-ketoacyl-[acyl-carrier-protein] synthase III N-terminal" evidence="4">
    <location>
        <begin position="129"/>
        <end position="209"/>
    </location>
</feature>
<keyword evidence="2" id="KW-0012">Acyltransferase</keyword>
<proteinExistence type="predicted"/>
<dbReference type="RefSeq" id="WP_295657762.1">
    <property type="nucleotide sequence ID" value="NZ_CADCUP010000090.1"/>
</dbReference>
<organism evidence="5">
    <name type="scientific">uncultured Nocardioides sp</name>
    <dbReference type="NCBI Taxonomy" id="198441"/>
    <lineage>
        <taxon>Bacteria</taxon>
        <taxon>Bacillati</taxon>
        <taxon>Actinomycetota</taxon>
        <taxon>Actinomycetes</taxon>
        <taxon>Propionibacteriales</taxon>
        <taxon>Nocardioidaceae</taxon>
        <taxon>Nocardioides</taxon>
        <taxon>environmental samples</taxon>
    </lineage>
</organism>
<dbReference type="GO" id="GO:0006633">
    <property type="term" value="P:fatty acid biosynthetic process"/>
    <property type="evidence" value="ECO:0007669"/>
    <property type="project" value="InterPro"/>
</dbReference>
<reference evidence="5" key="1">
    <citation type="submission" date="2020-02" db="EMBL/GenBank/DDBJ databases">
        <authorList>
            <person name="Meier V. D."/>
        </authorList>
    </citation>
    <scope>NUCLEOTIDE SEQUENCE</scope>
    <source>
        <strain evidence="5">AVDCRST_MAG06</strain>
    </source>
</reference>
<accession>A0A6J4NFX3</accession>
<feature type="domain" description="Beta-ketoacyl-[acyl-carrier-protein] synthase III C-terminal" evidence="3">
    <location>
        <begin position="270"/>
        <end position="347"/>
    </location>
</feature>
<dbReference type="InterPro" id="IPR016039">
    <property type="entry name" value="Thiolase-like"/>
</dbReference>
<dbReference type="GO" id="GO:0044550">
    <property type="term" value="P:secondary metabolite biosynthetic process"/>
    <property type="evidence" value="ECO:0007669"/>
    <property type="project" value="TreeGrafter"/>
</dbReference>
<dbReference type="PANTHER" id="PTHR34069">
    <property type="entry name" value="3-OXOACYL-[ACYL-CARRIER-PROTEIN] SYNTHASE 3"/>
    <property type="match status" value="1"/>
</dbReference>
<dbReference type="InterPro" id="IPR013747">
    <property type="entry name" value="ACP_syn_III_C"/>
</dbReference>
<evidence type="ECO:0000313" key="5">
    <source>
        <dbReference type="EMBL" id="CAA9386674.1"/>
    </source>
</evidence>
<dbReference type="GO" id="GO:0004315">
    <property type="term" value="F:3-oxoacyl-[acyl-carrier-protein] synthase activity"/>
    <property type="evidence" value="ECO:0007669"/>
    <property type="project" value="InterPro"/>
</dbReference>